<evidence type="ECO:0000256" key="5">
    <source>
        <dbReference type="HAMAP-Rule" id="MF_01629"/>
    </source>
</evidence>
<dbReference type="Proteomes" id="UP000295221">
    <property type="component" value="Unassembled WGS sequence"/>
</dbReference>
<evidence type="ECO:0000256" key="4">
    <source>
        <dbReference type="ARBA" id="ARBA00023002"/>
    </source>
</evidence>
<dbReference type="SUPFAM" id="SSF50475">
    <property type="entry name" value="FMN-binding split barrel"/>
    <property type="match status" value="1"/>
</dbReference>
<comment type="catalytic activity">
    <reaction evidence="5">
        <text>pyridoxamine 5'-phosphate + O2 + H2O = pyridoxal 5'-phosphate + H2O2 + NH4(+)</text>
        <dbReference type="Rhea" id="RHEA:15817"/>
        <dbReference type="ChEBI" id="CHEBI:15377"/>
        <dbReference type="ChEBI" id="CHEBI:15379"/>
        <dbReference type="ChEBI" id="CHEBI:16240"/>
        <dbReference type="ChEBI" id="CHEBI:28938"/>
        <dbReference type="ChEBI" id="CHEBI:58451"/>
        <dbReference type="ChEBI" id="CHEBI:597326"/>
        <dbReference type="EC" id="1.4.3.5"/>
    </reaction>
</comment>
<keyword evidence="2 5" id="KW-0285">Flavoprotein</keyword>
<feature type="binding site" evidence="6">
    <location>
        <begin position="13"/>
        <end position="16"/>
    </location>
    <ligand>
        <name>substrate</name>
    </ligand>
</feature>
<evidence type="ECO:0000256" key="6">
    <source>
        <dbReference type="PIRSR" id="PIRSR000190-1"/>
    </source>
</evidence>
<dbReference type="RefSeq" id="WP_132431631.1">
    <property type="nucleotide sequence ID" value="NZ_SLWK01000001.1"/>
</dbReference>
<feature type="binding site" evidence="5 6">
    <location>
        <position position="71"/>
    </location>
    <ligand>
        <name>substrate</name>
    </ligand>
</feature>
<comment type="function">
    <text evidence="5">Catalyzes the oxidation of either pyridoxine 5'-phosphate (PNP) or pyridoxamine 5'-phosphate (PMP) into pyridoxal 5'-phosphate (PLP).</text>
</comment>
<comment type="similarity">
    <text evidence="1 5">Belongs to the pyridoxamine 5'-phosphate oxidase family.</text>
</comment>
<dbReference type="InterPro" id="IPR012349">
    <property type="entry name" value="Split_barrel_FMN-bd"/>
</dbReference>
<evidence type="ECO:0000313" key="11">
    <source>
        <dbReference type="Proteomes" id="UP000295221"/>
    </source>
</evidence>
<dbReference type="Gene3D" id="2.30.110.10">
    <property type="entry name" value="Electron Transport, Fmn-binding Protein, Chain A"/>
    <property type="match status" value="1"/>
</dbReference>
<dbReference type="OrthoDB" id="9780392at2"/>
<dbReference type="UniPathway" id="UPA01068">
    <property type="reaction ID" value="UER00304"/>
</dbReference>
<dbReference type="InterPro" id="IPR019576">
    <property type="entry name" value="Pyridoxamine_oxidase_dimer_C"/>
</dbReference>
<keyword evidence="3 5" id="KW-0288">FMN</keyword>
<dbReference type="HAMAP" id="MF_01629">
    <property type="entry name" value="PdxH"/>
    <property type="match status" value="1"/>
</dbReference>
<feature type="binding site" evidence="5 6">
    <location>
        <position position="132"/>
    </location>
    <ligand>
        <name>substrate</name>
    </ligand>
</feature>
<feature type="binding site" evidence="5 7">
    <location>
        <begin position="66"/>
        <end position="71"/>
    </location>
    <ligand>
        <name>FMN</name>
        <dbReference type="ChEBI" id="CHEBI:58210"/>
    </ligand>
</feature>
<comment type="pathway">
    <text evidence="5">Cofactor metabolism; pyridoxal 5'-phosphate salvage; pyridoxal 5'-phosphate from pyridoxamine 5'-phosphate: step 1/1.</text>
</comment>
<feature type="binding site" evidence="5 7">
    <location>
        <position position="88"/>
    </location>
    <ligand>
        <name>FMN</name>
        <dbReference type="ChEBI" id="CHEBI:58210"/>
    </ligand>
</feature>
<feature type="binding site" evidence="5 7">
    <location>
        <position position="110"/>
    </location>
    <ligand>
        <name>FMN</name>
        <dbReference type="ChEBI" id="CHEBI:58210"/>
    </ligand>
</feature>
<comment type="pathway">
    <text evidence="5">Cofactor metabolism; pyridoxal 5'-phosphate salvage; pyridoxal 5'-phosphate from pyridoxine 5'-phosphate: step 1/1.</text>
</comment>
<comment type="cofactor">
    <cofactor evidence="5 7">
        <name>FMN</name>
        <dbReference type="ChEBI" id="CHEBI:58210"/>
    </cofactor>
    <text evidence="5 7">Binds 1 FMN per subunit.</text>
</comment>
<evidence type="ECO:0000256" key="2">
    <source>
        <dbReference type="ARBA" id="ARBA00022630"/>
    </source>
</evidence>
<dbReference type="PANTHER" id="PTHR10851">
    <property type="entry name" value="PYRIDOXINE-5-PHOSPHATE OXIDASE"/>
    <property type="match status" value="1"/>
</dbReference>
<dbReference type="PIRSF" id="PIRSF000190">
    <property type="entry name" value="Pyd_amn-ph_oxd"/>
    <property type="match status" value="1"/>
</dbReference>
<dbReference type="AlphaFoldDB" id="A0A4R2GND9"/>
<feature type="domain" description="Pyridoxine 5'-phosphate oxidase dimerisation C-terminal" evidence="9">
    <location>
        <begin position="177"/>
        <end position="217"/>
    </location>
</feature>
<name>A0A4R2GND9_9BACT</name>
<evidence type="ECO:0000259" key="8">
    <source>
        <dbReference type="Pfam" id="PF01243"/>
    </source>
</evidence>
<comment type="subunit">
    <text evidence="5">Homodimer.</text>
</comment>
<feature type="domain" description="Pyridoxamine 5'-phosphate oxidase N-terminal" evidence="8">
    <location>
        <begin position="40"/>
        <end position="158"/>
    </location>
</feature>
<sequence length="217" mass="25309">MNFEVNNKLRSIRDTYTQSGIKVDKMSKNPLQQILQWVTNAVDAGHPEPTAMILSTIDIQCKPHSRVVLLKGVTENGLQFFTNYTSHKAQEIKDYPDVSLLFFWPLLERQLRIEGKASKISPQSSDEYFDSRPRTSQIGAWASPQSQQMDSFEALRENYNKAEKQFKDQKISRPPHWGGYEVIPNYVEFWQGQPGRMHQRFCYRLINNKWKNEILAP</sequence>
<dbReference type="EC" id="1.4.3.5" evidence="5"/>
<keyword evidence="4 5" id="KW-0560">Oxidoreductase</keyword>
<feature type="binding site" evidence="5 7">
    <location>
        <begin position="81"/>
        <end position="82"/>
    </location>
    <ligand>
        <name>FMN</name>
        <dbReference type="ChEBI" id="CHEBI:58210"/>
    </ligand>
</feature>
<evidence type="ECO:0000256" key="3">
    <source>
        <dbReference type="ARBA" id="ARBA00022643"/>
    </source>
</evidence>
<dbReference type="InterPro" id="IPR000659">
    <property type="entry name" value="Pyridox_Oxase"/>
</dbReference>
<protein>
    <recommendedName>
        <fullName evidence="5">Pyridoxine/pyridoxamine 5'-phosphate oxidase</fullName>
        <ecNumber evidence="5">1.4.3.5</ecNumber>
    </recommendedName>
    <alternativeName>
        <fullName evidence="5">PNP/PMP oxidase</fullName>
        <shortName evidence="5">PNPOx</shortName>
    </alternativeName>
    <alternativeName>
        <fullName evidence="5">Pyridoxal 5'-phosphate synthase</fullName>
    </alternativeName>
</protein>
<dbReference type="InterPro" id="IPR011576">
    <property type="entry name" value="Pyridox_Oxase_N"/>
</dbReference>
<reference evidence="10 11" key="1">
    <citation type="submission" date="2019-03" db="EMBL/GenBank/DDBJ databases">
        <title>Genomic Encyclopedia of Type Strains, Phase IV (KMG-IV): sequencing the most valuable type-strain genomes for metagenomic binning, comparative biology and taxonomic classification.</title>
        <authorList>
            <person name="Goeker M."/>
        </authorList>
    </citation>
    <scope>NUCLEOTIDE SEQUENCE [LARGE SCALE GENOMIC DNA]</scope>
    <source>
        <strain evidence="10 11">DSM 24179</strain>
    </source>
</reference>
<organism evidence="10 11">
    <name type="scientific">Natronoflexus pectinivorans</name>
    <dbReference type="NCBI Taxonomy" id="682526"/>
    <lineage>
        <taxon>Bacteria</taxon>
        <taxon>Pseudomonadati</taxon>
        <taxon>Bacteroidota</taxon>
        <taxon>Bacteroidia</taxon>
        <taxon>Marinilabiliales</taxon>
        <taxon>Marinilabiliaceae</taxon>
        <taxon>Natronoflexus</taxon>
    </lineage>
</organism>
<dbReference type="GO" id="GO:0004733">
    <property type="term" value="F:pyridoxamine phosphate oxidase activity"/>
    <property type="evidence" value="ECO:0007669"/>
    <property type="project" value="UniProtKB-UniRule"/>
</dbReference>
<evidence type="ECO:0000259" key="9">
    <source>
        <dbReference type="Pfam" id="PF10590"/>
    </source>
</evidence>
<feature type="binding site" evidence="5 7">
    <location>
        <position position="200"/>
    </location>
    <ligand>
        <name>FMN</name>
        <dbReference type="ChEBI" id="CHEBI:58210"/>
    </ligand>
</feature>
<dbReference type="NCBIfam" id="NF004231">
    <property type="entry name" value="PRK05679.1"/>
    <property type="match status" value="1"/>
</dbReference>
<gene>
    <name evidence="5" type="primary">pdxH</name>
    <name evidence="10" type="ORF">EV194_101454</name>
</gene>
<feature type="binding site" evidence="5 6">
    <location>
        <position position="128"/>
    </location>
    <ligand>
        <name>substrate</name>
    </ligand>
</feature>
<dbReference type="GO" id="GO:0008615">
    <property type="term" value="P:pyridoxine biosynthetic process"/>
    <property type="evidence" value="ECO:0007669"/>
    <property type="project" value="UniProtKB-UniRule"/>
</dbReference>
<dbReference type="Pfam" id="PF01243">
    <property type="entry name" value="PNPOx_N"/>
    <property type="match status" value="1"/>
</dbReference>
<feature type="binding site" evidence="5 6">
    <location>
        <position position="136"/>
    </location>
    <ligand>
        <name>substrate</name>
    </ligand>
</feature>
<comment type="caution">
    <text evidence="10">The sequence shown here is derived from an EMBL/GenBank/DDBJ whole genome shotgun (WGS) entry which is preliminary data.</text>
</comment>
<accession>A0A4R2GND9</accession>
<keyword evidence="5" id="KW-0664">Pyridoxine biosynthesis</keyword>
<evidence type="ECO:0000256" key="1">
    <source>
        <dbReference type="ARBA" id="ARBA00007301"/>
    </source>
</evidence>
<dbReference type="NCBIfam" id="TIGR00558">
    <property type="entry name" value="pdxH"/>
    <property type="match status" value="1"/>
</dbReference>
<evidence type="ECO:0000256" key="7">
    <source>
        <dbReference type="PIRSR" id="PIRSR000190-2"/>
    </source>
</evidence>
<feature type="binding site" evidence="5 7">
    <location>
        <begin position="145"/>
        <end position="146"/>
    </location>
    <ligand>
        <name>FMN</name>
        <dbReference type="ChEBI" id="CHEBI:58210"/>
    </ligand>
</feature>
<feature type="binding site" evidence="5 7">
    <location>
        <position position="190"/>
    </location>
    <ligand>
        <name>FMN</name>
        <dbReference type="ChEBI" id="CHEBI:58210"/>
    </ligand>
</feature>
<keyword evidence="11" id="KW-1185">Reference proteome</keyword>
<evidence type="ECO:0000313" key="10">
    <source>
        <dbReference type="EMBL" id="TCO10822.1"/>
    </source>
</evidence>
<comment type="caution">
    <text evidence="5">Lacks conserved residue(s) required for the propagation of feature annotation.</text>
</comment>
<proteinExistence type="inferred from homology"/>
<dbReference type="EMBL" id="SLWK01000001">
    <property type="protein sequence ID" value="TCO10822.1"/>
    <property type="molecule type" value="Genomic_DNA"/>
</dbReference>
<comment type="catalytic activity">
    <reaction evidence="5">
        <text>pyridoxine 5'-phosphate + O2 = pyridoxal 5'-phosphate + H2O2</text>
        <dbReference type="Rhea" id="RHEA:15149"/>
        <dbReference type="ChEBI" id="CHEBI:15379"/>
        <dbReference type="ChEBI" id="CHEBI:16240"/>
        <dbReference type="ChEBI" id="CHEBI:58589"/>
        <dbReference type="ChEBI" id="CHEBI:597326"/>
        <dbReference type="EC" id="1.4.3.5"/>
    </reaction>
</comment>
<feature type="binding site" evidence="5 6">
    <location>
        <begin position="196"/>
        <end position="198"/>
    </location>
    <ligand>
        <name>substrate</name>
    </ligand>
</feature>
<dbReference type="Pfam" id="PF10590">
    <property type="entry name" value="PNP_phzG_C"/>
    <property type="match status" value="1"/>
</dbReference>
<dbReference type="PANTHER" id="PTHR10851:SF0">
    <property type="entry name" value="PYRIDOXINE-5'-PHOSPHATE OXIDASE"/>
    <property type="match status" value="1"/>
</dbReference>
<dbReference type="GO" id="GO:0010181">
    <property type="term" value="F:FMN binding"/>
    <property type="evidence" value="ECO:0007669"/>
    <property type="project" value="UniProtKB-UniRule"/>
</dbReference>